<reference evidence="7 8" key="1">
    <citation type="journal article" date="2015" name="Genome Announc.">
        <title>Expanding the biotechnology potential of lactobacilli through comparative genomics of 213 strains and associated genera.</title>
        <authorList>
            <person name="Sun Z."/>
            <person name="Harris H.M."/>
            <person name="McCann A."/>
            <person name="Guo C."/>
            <person name="Argimon S."/>
            <person name="Zhang W."/>
            <person name="Yang X."/>
            <person name="Jeffery I.B."/>
            <person name="Cooney J.C."/>
            <person name="Kagawa T.F."/>
            <person name="Liu W."/>
            <person name="Song Y."/>
            <person name="Salvetti E."/>
            <person name="Wrobel A."/>
            <person name="Rasinkangas P."/>
            <person name="Parkhill J."/>
            <person name="Rea M.C."/>
            <person name="O'Sullivan O."/>
            <person name="Ritari J."/>
            <person name="Douillard F.P."/>
            <person name="Paul Ross R."/>
            <person name="Yang R."/>
            <person name="Briner A.E."/>
            <person name="Felis G.E."/>
            <person name="de Vos W.M."/>
            <person name="Barrangou R."/>
            <person name="Klaenhammer T.R."/>
            <person name="Caufield P.W."/>
            <person name="Cui Y."/>
            <person name="Zhang H."/>
            <person name="O'Toole P.W."/>
        </authorList>
    </citation>
    <scope>NUCLEOTIDE SEQUENCE [LARGE SCALE GENOMIC DNA]</scope>
    <source>
        <strain evidence="7 8">DSM 10532</strain>
    </source>
</reference>
<dbReference type="InterPro" id="IPR003593">
    <property type="entry name" value="AAA+_ATPase"/>
</dbReference>
<evidence type="ECO:0000259" key="6">
    <source>
        <dbReference type="PROSITE" id="PS50893"/>
    </source>
</evidence>
<organism evidence="7 8">
    <name type="scientific">Lactobacillus gallinarum DSM 10532 = JCM 2011</name>
    <dbReference type="NCBI Taxonomy" id="1423748"/>
    <lineage>
        <taxon>Bacteria</taxon>
        <taxon>Bacillati</taxon>
        <taxon>Bacillota</taxon>
        <taxon>Bacilli</taxon>
        <taxon>Lactobacillales</taxon>
        <taxon>Lactobacillaceae</taxon>
        <taxon>Lactobacillus</taxon>
    </lineage>
</organism>
<evidence type="ECO:0000256" key="4">
    <source>
        <dbReference type="ARBA" id="ARBA00022840"/>
    </source>
</evidence>
<comment type="caution">
    <text evidence="7">The sequence shown here is derived from an EMBL/GenBank/DDBJ whole genome shotgun (WGS) entry which is preliminary data.</text>
</comment>
<evidence type="ECO:0000256" key="1">
    <source>
        <dbReference type="ARBA" id="ARBA00005417"/>
    </source>
</evidence>
<evidence type="ECO:0000256" key="2">
    <source>
        <dbReference type="ARBA" id="ARBA00022448"/>
    </source>
</evidence>
<dbReference type="PANTHER" id="PTHR42798:SF2">
    <property type="entry name" value="ABC TRANSPORTER ATP-BINDING PROTEIN MG467-RELATED"/>
    <property type="match status" value="1"/>
</dbReference>
<evidence type="ECO:0000313" key="8">
    <source>
        <dbReference type="Proteomes" id="UP000051311"/>
    </source>
</evidence>
<dbReference type="PATRIC" id="fig|1423748.3.peg.1945"/>
<sequence>MAYIELKNNTKIYQSGDTTIYANKDITFSINKGELVVILGSSGAGKSTLLNILGGMEPNTSGDVIVAGKNIASYNAKQLTTYRRNYVGFVFQFYNLIPNLTAKENVELAAQIVPDAMNPDEALREVDLSDREQNFPAQLSGGEQQRVAIARAIAKKPELLLCDEPTGALDYKTGKQILKILQDMSRKNGSTVLIVTHNAAIAPIADKVIRIRDGKLMISLRISAALNGRC</sequence>
<feature type="domain" description="ABC transporter" evidence="6">
    <location>
        <begin position="4"/>
        <end position="230"/>
    </location>
</feature>
<dbReference type="GO" id="GO:0006865">
    <property type="term" value="P:amino acid transport"/>
    <property type="evidence" value="ECO:0007669"/>
    <property type="project" value="UniProtKB-KW"/>
</dbReference>
<dbReference type="Gene3D" id="3.40.50.300">
    <property type="entry name" value="P-loop containing nucleotide triphosphate hydrolases"/>
    <property type="match status" value="1"/>
</dbReference>
<dbReference type="InterPro" id="IPR027417">
    <property type="entry name" value="P-loop_NTPase"/>
</dbReference>
<dbReference type="EMBL" id="AZEL01000056">
    <property type="protein sequence ID" value="KRL20632.1"/>
    <property type="molecule type" value="Genomic_DNA"/>
</dbReference>
<keyword evidence="3" id="KW-0547">Nucleotide-binding</keyword>
<protein>
    <submittedName>
        <fullName evidence="7">Macrolide abc superfamily atp binding cassette transporter, atp-binding permease protein</fullName>
    </submittedName>
</protein>
<dbReference type="InterPro" id="IPR017911">
    <property type="entry name" value="MacB-like_ATP-bd"/>
</dbReference>
<dbReference type="SMART" id="SM00382">
    <property type="entry name" value="AAA"/>
    <property type="match status" value="1"/>
</dbReference>
<accession>A0A0R1NW29</accession>
<keyword evidence="2" id="KW-0813">Transport</keyword>
<evidence type="ECO:0000313" key="7">
    <source>
        <dbReference type="EMBL" id="KRL20632.1"/>
    </source>
</evidence>
<keyword evidence="5" id="KW-0029">Amino-acid transport</keyword>
<dbReference type="PROSITE" id="PS00211">
    <property type="entry name" value="ABC_TRANSPORTER_1"/>
    <property type="match status" value="1"/>
</dbReference>
<name>A0A0R1NW29_9LACO</name>
<dbReference type="AlphaFoldDB" id="A0A0R1NW29"/>
<dbReference type="GO" id="GO:0098796">
    <property type="term" value="C:membrane protein complex"/>
    <property type="evidence" value="ECO:0007669"/>
    <property type="project" value="UniProtKB-ARBA"/>
</dbReference>
<dbReference type="SUPFAM" id="SSF52540">
    <property type="entry name" value="P-loop containing nucleoside triphosphate hydrolases"/>
    <property type="match status" value="1"/>
</dbReference>
<dbReference type="PROSITE" id="PS50893">
    <property type="entry name" value="ABC_TRANSPORTER_2"/>
    <property type="match status" value="1"/>
</dbReference>
<dbReference type="Pfam" id="PF00005">
    <property type="entry name" value="ABC_tran"/>
    <property type="match status" value="1"/>
</dbReference>
<dbReference type="InterPro" id="IPR003439">
    <property type="entry name" value="ABC_transporter-like_ATP-bd"/>
</dbReference>
<gene>
    <name evidence="7" type="ORF">FC37_GL001873</name>
</gene>
<dbReference type="eggNOG" id="COG1136">
    <property type="taxonomic scope" value="Bacteria"/>
</dbReference>
<dbReference type="GO" id="GO:0016887">
    <property type="term" value="F:ATP hydrolysis activity"/>
    <property type="evidence" value="ECO:0007669"/>
    <property type="project" value="InterPro"/>
</dbReference>
<proteinExistence type="inferred from homology"/>
<dbReference type="PANTHER" id="PTHR42798">
    <property type="entry name" value="LIPOPROTEIN-RELEASING SYSTEM ATP-BINDING PROTEIN LOLD"/>
    <property type="match status" value="1"/>
</dbReference>
<keyword evidence="4 7" id="KW-0067">ATP-binding</keyword>
<dbReference type="OrthoDB" id="9791546at2"/>
<dbReference type="STRING" id="1423748.FC37_GL001873"/>
<comment type="similarity">
    <text evidence="1">Belongs to the ABC transporter superfamily.</text>
</comment>
<dbReference type="GO" id="GO:0022857">
    <property type="term" value="F:transmembrane transporter activity"/>
    <property type="evidence" value="ECO:0007669"/>
    <property type="project" value="UniProtKB-ARBA"/>
</dbReference>
<evidence type="ECO:0000256" key="3">
    <source>
        <dbReference type="ARBA" id="ARBA00022741"/>
    </source>
</evidence>
<dbReference type="InterPro" id="IPR017871">
    <property type="entry name" value="ABC_transporter-like_CS"/>
</dbReference>
<dbReference type="Proteomes" id="UP000051311">
    <property type="component" value="Unassembled WGS sequence"/>
</dbReference>
<dbReference type="FunFam" id="3.40.50.300:FF:000032">
    <property type="entry name" value="Export ABC transporter ATP-binding protein"/>
    <property type="match status" value="1"/>
</dbReference>
<evidence type="ECO:0000256" key="5">
    <source>
        <dbReference type="ARBA" id="ARBA00022970"/>
    </source>
</evidence>
<dbReference type="GO" id="GO:0005524">
    <property type="term" value="F:ATP binding"/>
    <property type="evidence" value="ECO:0007669"/>
    <property type="project" value="UniProtKB-KW"/>
</dbReference>
<dbReference type="CDD" id="cd03255">
    <property type="entry name" value="ABC_MJ0796_LolCDE_FtsE"/>
    <property type="match status" value="1"/>
</dbReference>